<evidence type="ECO:0000313" key="2">
    <source>
        <dbReference type="EMBL" id="PYH70230.1"/>
    </source>
</evidence>
<keyword evidence="1" id="KW-0812">Transmembrane</keyword>
<feature type="transmembrane region" description="Helical" evidence="1">
    <location>
        <begin position="36"/>
        <end position="55"/>
    </location>
</feature>
<evidence type="ECO:0000256" key="1">
    <source>
        <dbReference type="SAM" id="Phobius"/>
    </source>
</evidence>
<protein>
    <submittedName>
        <fullName evidence="2">Uncharacterized protein</fullName>
    </submittedName>
</protein>
<dbReference type="GeneID" id="37206857"/>
<dbReference type="Proteomes" id="UP000248405">
    <property type="component" value="Unassembled WGS sequence"/>
</dbReference>
<organism evidence="2 3">
    <name type="scientific">Aspergillus vadensis (strain CBS 113365 / IMI 142717 / IBT 24658)</name>
    <dbReference type="NCBI Taxonomy" id="1448311"/>
    <lineage>
        <taxon>Eukaryota</taxon>
        <taxon>Fungi</taxon>
        <taxon>Dikarya</taxon>
        <taxon>Ascomycota</taxon>
        <taxon>Pezizomycotina</taxon>
        <taxon>Eurotiomycetes</taxon>
        <taxon>Eurotiomycetidae</taxon>
        <taxon>Eurotiales</taxon>
        <taxon>Aspergillaceae</taxon>
        <taxon>Aspergillus</taxon>
        <taxon>Aspergillus subgen. Circumdati</taxon>
    </lineage>
</organism>
<gene>
    <name evidence="2" type="ORF">BO88DRAFT_258415</name>
</gene>
<name>A0A319BH95_ASPVC</name>
<keyword evidence="1" id="KW-0472">Membrane</keyword>
<dbReference type="AlphaFoldDB" id="A0A319BH95"/>
<proteinExistence type="predicted"/>
<keyword evidence="1" id="KW-1133">Transmembrane helix</keyword>
<evidence type="ECO:0000313" key="3">
    <source>
        <dbReference type="Proteomes" id="UP000248405"/>
    </source>
</evidence>
<keyword evidence="3" id="KW-1185">Reference proteome</keyword>
<dbReference type="RefSeq" id="XP_025564024.1">
    <property type="nucleotide sequence ID" value="XM_025702265.1"/>
</dbReference>
<sequence length="102" mass="11795">MVRPLPPPHRIYPFGLRTRLCKVIPHTPYNGQYTSLLFASSTLVLVVLVVEYTLAKYVLLLLTQRGLDAPVFEIPNQVEFPTKNPIIATRTPSREQFWFQRN</sequence>
<dbReference type="EMBL" id="KZ821621">
    <property type="protein sequence ID" value="PYH70230.1"/>
    <property type="molecule type" value="Genomic_DNA"/>
</dbReference>
<accession>A0A319BH95</accession>
<reference evidence="2" key="1">
    <citation type="submission" date="2016-12" db="EMBL/GenBank/DDBJ databases">
        <title>The genomes of Aspergillus section Nigri reveals drivers in fungal speciation.</title>
        <authorList>
            <consortium name="DOE Joint Genome Institute"/>
            <person name="Vesth T.C."/>
            <person name="Nybo J."/>
            <person name="Theobald S."/>
            <person name="Brandl J."/>
            <person name="Frisvad J.C."/>
            <person name="Nielsen K.F."/>
            <person name="Lyhne E.K."/>
            <person name="Kogle M.E."/>
            <person name="Kuo A."/>
            <person name="Riley R."/>
            <person name="Clum A."/>
            <person name="Nolan M."/>
            <person name="Lipzen A."/>
            <person name="Salamov A."/>
            <person name="Henrissat B."/>
            <person name="Wiebenga A."/>
            <person name="De Vries R.P."/>
            <person name="Grigoriev I.V."/>
            <person name="Mortensen U.H."/>
            <person name="Andersen M.R."/>
            <person name="Baker S.E."/>
        </authorList>
    </citation>
    <scope>NUCLEOTIDE SEQUENCE [LARGE SCALE GENOMIC DNA]</scope>
    <source>
        <strain evidence="2">CBS 113365</strain>
    </source>
</reference>